<protein>
    <submittedName>
        <fullName evidence="1">Uncharacterized protein</fullName>
    </submittedName>
</protein>
<evidence type="ECO:0000313" key="1">
    <source>
        <dbReference type="EMBL" id="ABU70532.1"/>
    </source>
</evidence>
<dbReference type="Proteomes" id="UP000008152">
    <property type="component" value="Chromosome I"/>
</dbReference>
<dbReference type="EMBL" id="CP000789">
    <property type="protein sequence ID" value="ABU70532.1"/>
    <property type="molecule type" value="Genomic_DNA"/>
</dbReference>
<organism evidence="1 2">
    <name type="scientific">Vibrio campbellii (strain ATCC BAA-1116)</name>
    <dbReference type="NCBI Taxonomy" id="2902295"/>
    <lineage>
        <taxon>Bacteria</taxon>
        <taxon>Pseudomonadati</taxon>
        <taxon>Pseudomonadota</taxon>
        <taxon>Gammaproteobacteria</taxon>
        <taxon>Vibrionales</taxon>
        <taxon>Vibrionaceae</taxon>
        <taxon>Vibrio</taxon>
    </lineage>
</organism>
<gene>
    <name evidence="1" type="ordered locus">VIBHAR_01562</name>
</gene>
<reference evidence="1 2" key="1">
    <citation type="submission" date="2007-08" db="EMBL/GenBank/DDBJ databases">
        <authorList>
            <consortium name="The Vibrio harveyi Genome Sequencing Project"/>
            <person name="Bassler B."/>
            <person name="Clifton S.W."/>
            <person name="Fulton L."/>
            <person name="Delehaunty K."/>
            <person name="Fronick C."/>
            <person name="Harrison M."/>
            <person name="Markivic C."/>
            <person name="Fulton R."/>
            <person name="Tin-Wollam A.-M."/>
            <person name="Shah N."/>
            <person name="Pepin K."/>
            <person name="Nash W."/>
            <person name="Thiruvilangam P."/>
            <person name="Bhonagiri V."/>
            <person name="Waters C."/>
            <person name="Tu K.C."/>
            <person name="Irgon J."/>
            <person name="Wilson R.K."/>
        </authorList>
    </citation>
    <scope>NUCLEOTIDE SEQUENCE [LARGE SCALE GENOMIC DNA]</scope>
    <source>
        <strain evidence="2">ATCC BAA-1116 / BB120</strain>
    </source>
</reference>
<dbReference type="AlphaFoldDB" id="A7N1M9"/>
<accession>A7N1M9</accession>
<evidence type="ECO:0000313" key="2">
    <source>
        <dbReference type="Proteomes" id="UP000008152"/>
    </source>
</evidence>
<proteinExistence type="predicted"/>
<dbReference type="KEGG" id="vha:VIBHAR_01562"/>
<dbReference type="PATRIC" id="fig|338187.36.peg.1481"/>
<name>A7N1M9_VIBC1</name>
<sequence>MQTACRVGEEECTTNVKHCVNSTNSVAELFSLVE</sequence>